<dbReference type="Proteomes" id="UP000324222">
    <property type="component" value="Unassembled WGS sequence"/>
</dbReference>
<reference evidence="2 3" key="1">
    <citation type="submission" date="2019-05" db="EMBL/GenBank/DDBJ databases">
        <title>Another draft genome of Portunus trituberculatus and its Hox gene families provides insights of decapod evolution.</title>
        <authorList>
            <person name="Jeong J.-H."/>
            <person name="Song I."/>
            <person name="Kim S."/>
            <person name="Choi T."/>
            <person name="Kim D."/>
            <person name="Ryu S."/>
            <person name="Kim W."/>
        </authorList>
    </citation>
    <scope>NUCLEOTIDE SEQUENCE [LARGE SCALE GENOMIC DNA]</scope>
    <source>
        <tissue evidence="2">Muscle</tissue>
    </source>
</reference>
<feature type="region of interest" description="Disordered" evidence="1">
    <location>
        <begin position="37"/>
        <end position="68"/>
    </location>
</feature>
<protein>
    <submittedName>
        <fullName evidence="2">Uncharacterized protein</fullName>
    </submittedName>
</protein>
<proteinExistence type="predicted"/>
<name>A0A5B7IH75_PORTR</name>
<evidence type="ECO:0000256" key="1">
    <source>
        <dbReference type="SAM" id="MobiDB-lite"/>
    </source>
</evidence>
<sequence>MAALGSGELRGDVVMGEGEEDGGEATLMWRGECDRSARDPAIPQVNSQATPKARQHTATLAPPASPPPHIRLLHPLIRGATTDYQHHAPVC</sequence>
<gene>
    <name evidence="2" type="ORF">E2C01_075784</name>
</gene>
<keyword evidence="3" id="KW-1185">Reference proteome</keyword>
<feature type="region of interest" description="Disordered" evidence="1">
    <location>
        <begin position="1"/>
        <end position="24"/>
    </location>
</feature>
<evidence type="ECO:0000313" key="2">
    <source>
        <dbReference type="EMBL" id="MPC81179.1"/>
    </source>
</evidence>
<dbReference type="AlphaFoldDB" id="A0A5B7IH75"/>
<dbReference type="EMBL" id="VSRR010056180">
    <property type="protein sequence ID" value="MPC81179.1"/>
    <property type="molecule type" value="Genomic_DNA"/>
</dbReference>
<comment type="caution">
    <text evidence="2">The sequence shown here is derived from an EMBL/GenBank/DDBJ whole genome shotgun (WGS) entry which is preliminary data.</text>
</comment>
<organism evidence="2 3">
    <name type="scientific">Portunus trituberculatus</name>
    <name type="common">Swimming crab</name>
    <name type="synonym">Neptunus trituberculatus</name>
    <dbReference type="NCBI Taxonomy" id="210409"/>
    <lineage>
        <taxon>Eukaryota</taxon>
        <taxon>Metazoa</taxon>
        <taxon>Ecdysozoa</taxon>
        <taxon>Arthropoda</taxon>
        <taxon>Crustacea</taxon>
        <taxon>Multicrustacea</taxon>
        <taxon>Malacostraca</taxon>
        <taxon>Eumalacostraca</taxon>
        <taxon>Eucarida</taxon>
        <taxon>Decapoda</taxon>
        <taxon>Pleocyemata</taxon>
        <taxon>Brachyura</taxon>
        <taxon>Eubrachyura</taxon>
        <taxon>Portunoidea</taxon>
        <taxon>Portunidae</taxon>
        <taxon>Portuninae</taxon>
        <taxon>Portunus</taxon>
    </lineage>
</organism>
<accession>A0A5B7IH75</accession>
<evidence type="ECO:0000313" key="3">
    <source>
        <dbReference type="Proteomes" id="UP000324222"/>
    </source>
</evidence>